<evidence type="ECO:0000256" key="1">
    <source>
        <dbReference type="SAM" id="Phobius"/>
    </source>
</evidence>
<dbReference type="EMBL" id="LNYA01000011">
    <property type="protein sequence ID" value="KTC98877.1"/>
    <property type="molecule type" value="Genomic_DNA"/>
</dbReference>
<keyword evidence="1" id="KW-0472">Membrane</keyword>
<dbReference type="RefSeq" id="WP_058525857.1">
    <property type="nucleotide sequence ID" value="NZ_CAAAHY010000010.1"/>
</dbReference>
<feature type="transmembrane region" description="Helical" evidence="1">
    <location>
        <begin position="499"/>
        <end position="524"/>
    </location>
</feature>
<evidence type="ECO:0000313" key="3">
    <source>
        <dbReference type="Proteomes" id="UP000054773"/>
    </source>
</evidence>
<accession>A0A0W0TTD6</accession>
<keyword evidence="1" id="KW-0812">Transmembrane</keyword>
<dbReference type="AlphaFoldDB" id="A0A0W0TTD6"/>
<dbReference type="Proteomes" id="UP000054773">
    <property type="component" value="Unassembled WGS sequence"/>
</dbReference>
<evidence type="ECO:0000313" key="2">
    <source>
        <dbReference type="EMBL" id="KTC98877.1"/>
    </source>
</evidence>
<keyword evidence="3" id="KW-1185">Reference proteome</keyword>
<sequence>MPYISLSMLMDETKKTQGWQLNVALDPSALRPGSAHDKREAIAAILRGIAKKYRVDAHVFAVEEEPENAYDSAIHRRAQEGLSRGKEIILSLPNQDKAFRNLTHERLVLELWSELNKAGVPLHAGFVPGPYPISGPDGLPTPFSVSQNQKQDLNEPHSALFREAAPILPPYPLTILNLPESDLAIYKIKVNAHAMAKDKRESFAHRHSKAMQQLAHDVKTLKQGLWPRIKSFQDSLESHRLSANIYSFQQDKHKKLDSEQELLTLYPNVKHVLGEYPRQADDDFSLHPVIADLRSGILSKQQIAEHLNELKVGYRSQLEAIKADFQRHVRGNNKSSRTMVIDWSYYFPDCTEAEIVQLIDCFPAAMQSLYRRVVLLERERRSHEQFKKQWLKLNYSSSLPYKQLSQLSFAIQQLVRDGEVDLRVVDRFLALHQKIEDELFTHQRAKPGETAFPIVLEHFTALARRLHSKPRLSREEISKFACQLDEDLAAKRLSIGMRVCIAGCIGALLGLVLGFVAGAALTWWGGGFGAIPGAIAGMTLAEGILMGTMGVLMGAELGAAASMVGFFSARAQEASQKAIEQEKQTNKQALLLEMNDVIEAVDEQQKPFEEPLPVGASIVTFQ</sequence>
<protein>
    <submittedName>
        <fullName evidence="2">Uncharacterized protein</fullName>
    </submittedName>
</protein>
<keyword evidence="1" id="KW-1133">Transmembrane helix</keyword>
<reference evidence="2 3" key="1">
    <citation type="submission" date="2015-11" db="EMBL/GenBank/DDBJ databases">
        <title>Genomic analysis of 38 Legionella species identifies large and diverse effector repertoires.</title>
        <authorList>
            <person name="Burstein D."/>
            <person name="Amaro F."/>
            <person name="Zusman T."/>
            <person name="Lifshitz Z."/>
            <person name="Cohen O."/>
            <person name="Gilbert J.A."/>
            <person name="Pupko T."/>
            <person name="Shuman H.A."/>
            <person name="Segal G."/>
        </authorList>
    </citation>
    <scope>NUCLEOTIDE SEQUENCE [LARGE SCALE GENOMIC DNA]</scope>
    <source>
        <strain evidence="2 3">SE-32A-C8</strain>
    </source>
</reference>
<comment type="caution">
    <text evidence="2">The sequence shown here is derived from an EMBL/GenBank/DDBJ whole genome shotgun (WGS) entry which is preliminary data.</text>
</comment>
<dbReference type="PATRIC" id="fig|448.7.peg.709"/>
<name>A0A0W0TTD6_LEGER</name>
<proteinExistence type="predicted"/>
<organism evidence="2 3">
    <name type="scientific">Legionella erythra</name>
    <dbReference type="NCBI Taxonomy" id="448"/>
    <lineage>
        <taxon>Bacteria</taxon>
        <taxon>Pseudomonadati</taxon>
        <taxon>Pseudomonadota</taxon>
        <taxon>Gammaproteobacteria</taxon>
        <taxon>Legionellales</taxon>
        <taxon>Legionellaceae</taxon>
        <taxon>Legionella</taxon>
    </lineage>
</organism>
<gene>
    <name evidence="2" type="ORF">Lery_0680</name>
</gene>